<organism evidence="3">
    <name type="scientific">Timema tahoe</name>
    <dbReference type="NCBI Taxonomy" id="61484"/>
    <lineage>
        <taxon>Eukaryota</taxon>
        <taxon>Metazoa</taxon>
        <taxon>Ecdysozoa</taxon>
        <taxon>Arthropoda</taxon>
        <taxon>Hexapoda</taxon>
        <taxon>Insecta</taxon>
        <taxon>Pterygota</taxon>
        <taxon>Neoptera</taxon>
        <taxon>Polyneoptera</taxon>
        <taxon>Phasmatodea</taxon>
        <taxon>Timematodea</taxon>
        <taxon>Timematoidea</taxon>
        <taxon>Timematidae</taxon>
        <taxon>Timema</taxon>
    </lineage>
</organism>
<dbReference type="PROSITE" id="PS50143">
    <property type="entry name" value="BIR_REPEAT_2"/>
    <property type="match status" value="1"/>
</dbReference>
<evidence type="ECO:0000313" key="3">
    <source>
        <dbReference type="EMBL" id="CAD7462278.1"/>
    </source>
</evidence>
<sequence>MDHPELLFEEARLKTFGNWPYSNDTACSPEKMAEAGFYACGSTEDPDEARCFVCMKQLDGWEETDDPCKFQLTVIFCFPSHFRSICYKVVFAVSARTSHVQCRLEAHSLSSGREEHKSHAPKCMFVKFGKKESELTVYQIYDLDLERQINGLNTAEHGGFLLVLTEFSVTLSADRVYISRFNDSLAVRPSYLDPSEASSNMDAALTKVLVLRAELRWQELNHGNIINDVLAQSAKKEYLHFCNLEKPQLQEIFCPCDQFSDEVGDETTNIFGK</sequence>
<dbReference type="PANTHER" id="PTHR46771:SF5">
    <property type="entry name" value="DETERIN"/>
    <property type="match status" value="1"/>
</dbReference>
<keyword evidence="2" id="KW-0862">Zinc</keyword>
<dbReference type="Gene3D" id="1.10.1170.10">
    <property type="entry name" value="Inhibitor Of Apoptosis Protein (2mihbC-IAP-1), Chain A"/>
    <property type="match status" value="1"/>
</dbReference>
<dbReference type="GO" id="GO:0046872">
    <property type="term" value="F:metal ion binding"/>
    <property type="evidence" value="ECO:0007669"/>
    <property type="project" value="UniProtKB-KW"/>
</dbReference>
<dbReference type="CDD" id="cd00022">
    <property type="entry name" value="BIR"/>
    <property type="match status" value="1"/>
</dbReference>
<reference evidence="3" key="1">
    <citation type="submission" date="2020-11" db="EMBL/GenBank/DDBJ databases">
        <authorList>
            <person name="Tran Van P."/>
        </authorList>
    </citation>
    <scope>NUCLEOTIDE SEQUENCE</scope>
</reference>
<dbReference type="Pfam" id="PF00653">
    <property type="entry name" value="BIR"/>
    <property type="match status" value="1"/>
</dbReference>
<protein>
    <submittedName>
        <fullName evidence="3">Uncharacterized protein</fullName>
    </submittedName>
</protein>
<dbReference type="SUPFAM" id="SSF57924">
    <property type="entry name" value="Inhibitor of apoptosis (IAP) repeat"/>
    <property type="match status" value="1"/>
</dbReference>
<accession>A0A7R9IPX8</accession>
<dbReference type="InterPro" id="IPR051190">
    <property type="entry name" value="Baculoviral_IAP"/>
</dbReference>
<gene>
    <name evidence="3" type="ORF">TTEB3V08_LOCUS10172</name>
</gene>
<evidence type="ECO:0000256" key="2">
    <source>
        <dbReference type="ARBA" id="ARBA00022833"/>
    </source>
</evidence>
<evidence type="ECO:0000256" key="1">
    <source>
        <dbReference type="ARBA" id="ARBA00022723"/>
    </source>
</evidence>
<proteinExistence type="predicted"/>
<dbReference type="PANTHER" id="PTHR46771">
    <property type="entry name" value="DETERIN"/>
    <property type="match status" value="1"/>
</dbReference>
<name>A0A7R9IPX8_9NEOP</name>
<dbReference type="AlphaFoldDB" id="A0A7R9IPX8"/>
<dbReference type="EMBL" id="OE005841">
    <property type="protein sequence ID" value="CAD7462278.1"/>
    <property type="molecule type" value="Genomic_DNA"/>
</dbReference>
<keyword evidence="1" id="KW-0479">Metal-binding</keyword>
<dbReference type="InterPro" id="IPR001370">
    <property type="entry name" value="BIR_rpt"/>
</dbReference>
<dbReference type="SMART" id="SM00238">
    <property type="entry name" value="BIR"/>
    <property type="match status" value="1"/>
</dbReference>